<evidence type="ECO:0000313" key="10">
    <source>
        <dbReference type="EMBL" id="CAF2064674.1"/>
    </source>
</evidence>
<sequence>MGCSQAKIELEALTPDDARIIRETWKMVGREAYGEYGQRLMLRIFQKCPDIKSLWQNPRVTNNANAAATTTAAAVGDDTDAPNTANRWKMDLRNHGSKFFNSLDDLISVVDKPDELFKMLHDIGSQHHNYEVKSEHIQAIVDGLNHTMEFGLRDKWTDNRQKSFGRLINIIVTRTNRALTGNEK</sequence>
<evidence type="ECO:0000313" key="18">
    <source>
        <dbReference type="Proteomes" id="UP000663866"/>
    </source>
</evidence>
<evidence type="ECO:0000256" key="6">
    <source>
        <dbReference type="RuleBase" id="RU000356"/>
    </source>
</evidence>
<evidence type="ECO:0000259" key="7">
    <source>
        <dbReference type="PROSITE" id="PS01033"/>
    </source>
</evidence>
<dbReference type="EMBL" id="CAJOBI010001709">
    <property type="protein sequence ID" value="CAF3895657.1"/>
    <property type="molecule type" value="Genomic_DNA"/>
</dbReference>
<accession>A0A815K517</accession>
<dbReference type="Proteomes" id="UP000663834">
    <property type="component" value="Unassembled WGS sequence"/>
</dbReference>
<dbReference type="Proteomes" id="UP000663887">
    <property type="component" value="Unassembled WGS sequence"/>
</dbReference>
<dbReference type="InterPro" id="IPR000971">
    <property type="entry name" value="Globin"/>
</dbReference>
<keyword evidence="3 6" id="KW-0561">Oxygen transport</keyword>
<dbReference type="Proteomes" id="UP000676336">
    <property type="component" value="Unassembled WGS sequence"/>
</dbReference>
<dbReference type="Proteomes" id="UP000663855">
    <property type="component" value="Unassembled WGS sequence"/>
</dbReference>
<dbReference type="EMBL" id="CAJNRE010007347">
    <property type="protein sequence ID" value="CAF2064674.1"/>
    <property type="molecule type" value="Genomic_DNA"/>
</dbReference>
<dbReference type="Proteomes" id="UP000663866">
    <property type="component" value="Unassembled WGS sequence"/>
</dbReference>
<dbReference type="EMBL" id="CAJOBH010002244">
    <property type="protein sequence ID" value="CAF3896867.1"/>
    <property type="molecule type" value="Genomic_DNA"/>
</dbReference>
<keyword evidence="1 6" id="KW-0813">Transport</keyword>
<gene>
    <name evidence="15" type="ORF">BYL167_LOCUS8259</name>
    <name evidence="9" type="ORF">CJN711_LOCUS26058</name>
    <name evidence="8" type="ORF">KQP761_LOCUS9075</name>
    <name evidence="10" type="ORF">MBJ925_LOCUS15580</name>
    <name evidence="16" type="ORF">OVN521_LOCUS10535</name>
    <name evidence="14" type="ORF">SMN809_LOCUS6361</name>
    <name evidence="13" type="ORF">UXM345_LOCUS5538</name>
    <name evidence="12" type="ORF">WKI299_LOCUS31068</name>
    <name evidence="11" type="ORF">XDN619_LOCUS15608</name>
</gene>
<evidence type="ECO:0000256" key="1">
    <source>
        <dbReference type="ARBA" id="ARBA00022448"/>
    </source>
</evidence>
<dbReference type="Proteomes" id="UP000663824">
    <property type="component" value="Unassembled WGS sequence"/>
</dbReference>
<dbReference type="SUPFAM" id="SSF46458">
    <property type="entry name" value="Globin-like"/>
    <property type="match status" value="1"/>
</dbReference>
<evidence type="ECO:0000313" key="11">
    <source>
        <dbReference type="EMBL" id="CAF2085585.1"/>
    </source>
</evidence>
<dbReference type="EMBL" id="CAJNOV010012238">
    <property type="protein sequence ID" value="CAF1479057.1"/>
    <property type="molecule type" value="Genomic_DNA"/>
</dbReference>
<dbReference type="EMBL" id="CAJOBG010001349">
    <property type="protein sequence ID" value="CAF3920127.1"/>
    <property type="molecule type" value="Genomic_DNA"/>
</dbReference>
<keyword evidence="4" id="KW-0479">Metal-binding</keyword>
<comment type="caution">
    <text evidence="8">The sequence shown here is derived from an EMBL/GenBank/DDBJ whole genome shotgun (WGS) entry which is preliminary data.</text>
</comment>
<keyword evidence="2 6" id="KW-0349">Heme</keyword>
<feature type="domain" description="Globin" evidence="7">
    <location>
        <begin position="12"/>
        <end position="184"/>
    </location>
</feature>
<dbReference type="InterPro" id="IPR012292">
    <property type="entry name" value="Globin/Proto"/>
</dbReference>
<dbReference type="GO" id="GO:0019825">
    <property type="term" value="F:oxygen binding"/>
    <property type="evidence" value="ECO:0007669"/>
    <property type="project" value="InterPro"/>
</dbReference>
<dbReference type="Proteomes" id="UP000663842">
    <property type="component" value="Unassembled WGS sequence"/>
</dbReference>
<evidence type="ECO:0000313" key="14">
    <source>
        <dbReference type="EMBL" id="CAF3895657.1"/>
    </source>
</evidence>
<evidence type="ECO:0000256" key="3">
    <source>
        <dbReference type="ARBA" id="ARBA00022621"/>
    </source>
</evidence>
<dbReference type="EMBL" id="CAJNRG010006398">
    <property type="protein sequence ID" value="CAF2085585.1"/>
    <property type="molecule type" value="Genomic_DNA"/>
</dbReference>
<evidence type="ECO:0000313" key="16">
    <source>
        <dbReference type="EMBL" id="CAF3920127.1"/>
    </source>
</evidence>
<dbReference type="GO" id="GO:0046872">
    <property type="term" value="F:metal ion binding"/>
    <property type="evidence" value="ECO:0007669"/>
    <property type="project" value="UniProtKB-KW"/>
</dbReference>
<reference evidence="8" key="1">
    <citation type="submission" date="2021-02" db="EMBL/GenBank/DDBJ databases">
        <authorList>
            <person name="Nowell W R."/>
        </authorList>
    </citation>
    <scope>NUCLEOTIDE SEQUENCE</scope>
</reference>
<dbReference type="GO" id="GO:0020037">
    <property type="term" value="F:heme binding"/>
    <property type="evidence" value="ECO:0007669"/>
    <property type="project" value="InterPro"/>
</dbReference>
<name>A0A815K517_9BILA</name>
<keyword evidence="5" id="KW-0408">Iron</keyword>
<dbReference type="InterPro" id="IPR044399">
    <property type="entry name" value="Mb-like_M"/>
</dbReference>
<dbReference type="PROSITE" id="PS01033">
    <property type="entry name" value="GLOBIN"/>
    <property type="match status" value="1"/>
</dbReference>
<evidence type="ECO:0000256" key="2">
    <source>
        <dbReference type="ARBA" id="ARBA00022617"/>
    </source>
</evidence>
<dbReference type="InterPro" id="IPR050532">
    <property type="entry name" value="Globin-like_OT"/>
</dbReference>
<comment type="similarity">
    <text evidence="6">Belongs to the globin family.</text>
</comment>
<dbReference type="PANTHER" id="PTHR46458">
    <property type="entry name" value="BLR2807 PROTEIN"/>
    <property type="match status" value="1"/>
</dbReference>
<evidence type="ECO:0000256" key="4">
    <source>
        <dbReference type="ARBA" id="ARBA00022723"/>
    </source>
</evidence>
<protein>
    <recommendedName>
        <fullName evidence="7">Globin domain-containing protein</fullName>
    </recommendedName>
</protein>
<dbReference type="Proteomes" id="UP000663856">
    <property type="component" value="Unassembled WGS sequence"/>
</dbReference>
<evidence type="ECO:0000313" key="12">
    <source>
        <dbReference type="EMBL" id="CAF2154860.1"/>
    </source>
</evidence>
<keyword evidence="18" id="KW-1185">Reference proteome</keyword>
<evidence type="ECO:0000313" key="15">
    <source>
        <dbReference type="EMBL" id="CAF3896867.1"/>
    </source>
</evidence>
<evidence type="ECO:0000313" key="8">
    <source>
        <dbReference type="EMBL" id="CAF1388140.1"/>
    </source>
</evidence>
<dbReference type="PANTHER" id="PTHR46458:SF1">
    <property type="entry name" value="GEO09476P1"/>
    <property type="match status" value="1"/>
</dbReference>
<dbReference type="Gene3D" id="1.10.490.10">
    <property type="entry name" value="Globins"/>
    <property type="match status" value="1"/>
</dbReference>
<dbReference type="Proteomes" id="UP000681967">
    <property type="component" value="Unassembled WGS sequence"/>
</dbReference>
<evidence type="ECO:0000313" key="9">
    <source>
        <dbReference type="EMBL" id="CAF1479057.1"/>
    </source>
</evidence>
<evidence type="ECO:0000313" key="13">
    <source>
        <dbReference type="EMBL" id="CAF3813753.1"/>
    </source>
</evidence>
<dbReference type="InterPro" id="IPR009050">
    <property type="entry name" value="Globin-like_sf"/>
</dbReference>
<dbReference type="Pfam" id="PF00042">
    <property type="entry name" value="Globin"/>
    <property type="match status" value="1"/>
</dbReference>
<dbReference type="OrthoDB" id="436496at2759"/>
<proteinExistence type="inferred from homology"/>
<dbReference type="EMBL" id="CAJNOW010003569">
    <property type="protein sequence ID" value="CAF1388140.1"/>
    <property type="molecule type" value="Genomic_DNA"/>
</dbReference>
<organism evidence="8 17">
    <name type="scientific">Rotaria magnacalcarata</name>
    <dbReference type="NCBI Taxonomy" id="392030"/>
    <lineage>
        <taxon>Eukaryota</taxon>
        <taxon>Metazoa</taxon>
        <taxon>Spiralia</taxon>
        <taxon>Gnathifera</taxon>
        <taxon>Rotifera</taxon>
        <taxon>Eurotatoria</taxon>
        <taxon>Bdelloidea</taxon>
        <taxon>Philodinida</taxon>
        <taxon>Philodinidae</taxon>
        <taxon>Rotaria</taxon>
    </lineage>
</organism>
<dbReference type="EMBL" id="CAJOBF010000414">
    <property type="protein sequence ID" value="CAF3813753.1"/>
    <property type="molecule type" value="Genomic_DNA"/>
</dbReference>
<evidence type="ECO:0000313" key="17">
    <source>
        <dbReference type="Proteomes" id="UP000663834"/>
    </source>
</evidence>
<dbReference type="AlphaFoldDB" id="A0A815K517"/>
<dbReference type="CDD" id="cd01040">
    <property type="entry name" value="Mb-like"/>
    <property type="match status" value="1"/>
</dbReference>
<evidence type="ECO:0000256" key="5">
    <source>
        <dbReference type="ARBA" id="ARBA00023004"/>
    </source>
</evidence>
<dbReference type="EMBL" id="CAJNRF010014086">
    <property type="protein sequence ID" value="CAF2154860.1"/>
    <property type="molecule type" value="Genomic_DNA"/>
</dbReference>
<dbReference type="GO" id="GO:0005344">
    <property type="term" value="F:oxygen carrier activity"/>
    <property type="evidence" value="ECO:0007669"/>
    <property type="project" value="UniProtKB-KW"/>
</dbReference>